<dbReference type="RefSeq" id="WP_106292985.1">
    <property type="nucleotide sequence ID" value="NZ_PVTH01000005.1"/>
</dbReference>
<dbReference type="SUPFAM" id="SSF52172">
    <property type="entry name" value="CheY-like"/>
    <property type="match status" value="1"/>
</dbReference>
<reference evidence="4 5" key="1">
    <citation type="submission" date="2018-03" db="EMBL/GenBank/DDBJ databases">
        <title>Genomic Encyclopedia of Type Strains, Phase III (KMG-III): the genomes of soil and plant-associated and newly described type strains.</title>
        <authorList>
            <person name="Whitman W."/>
        </authorList>
    </citation>
    <scope>NUCLEOTIDE SEQUENCE [LARGE SCALE GENOMIC DNA]</scope>
    <source>
        <strain evidence="4 5">CGMCC 1.9313</strain>
    </source>
</reference>
<dbReference type="Gene3D" id="3.40.50.2300">
    <property type="match status" value="1"/>
</dbReference>
<dbReference type="Proteomes" id="UP000238034">
    <property type="component" value="Unassembled WGS sequence"/>
</dbReference>
<dbReference type="OrthoDB" id="9787344at2"/>
<evidence type="ECO:0000313" key="5">
    <source>
        <dbReference type="Proteomes" id="UP000238034"/>
    </source>
</evidence>
<dbReference type="PROSITE" id="PS50110">
    <property type="entry name" value="RESPONSE_REGULATORY"/>
    <property type="match status" value="1"/>
</dbReference>
<dbReference type="GO" id="GO:0000156">
    <property type="term" value="F:phosphorelay response regulator activity"/>
    <property type="evidence" value="ECO:0007669"/>
    <property type="project" value="InterPro"/>
</dbReference>
<dbReference type="InterPro" id="IPR001789">
    <property type="entry name" value="Sig_transdc_resp-reg_receiver"/>
</dbReference>
<accession>A0A2T0U3S2</accession>
<feature type="domain" description="Response regulatory" evidence="2">
    <location>
        <begin position="2"/>
        <end position="113"/>
    </location>
</feature>
<name>A0A2T0U3S2_9SPHI</name>
<proteinExistence type="predicted"/>
<evidence type="ECO:0000313" key="4">
    <source>
        <dbReference type="EMBL" id="PRY52553.1"/>
    </source>
</evidence>
<dbReference type="PROSITE" id="PS50930">
    <property type="entry name" value="HTH_LYTTR"/>
    <property type="match status" value="1"/>
</dbReference>
<comment type="caution">
    <text evidence="4">The sequence shown here is derived from an EMBL/GenBank/DDBJ whole genome shotgun (WGS) entry which is preliminary data.</text>
</comment>
<keyword evidence="1" id="KW-0597">Phosphoprotein</keyword>
<dbReference type="SMART" id="SM00448">
    <property type="entry name" value="REC"/>
    <property type="match status" value="1"/>
</dbReference>
<dbReference type="PANTHER" id="PTHR37299:SF1">
    <property type="entry name" value="STAGE 0 SPORULATION PROTEIN A HOMOLOG"/>
    <property type="match status" value="1"/>
</dbReference>
<sequence length="229" mass="26275">MKAIAIDDEPIALDVVRNHSAKVPFLNLAETFTDAFEALDYLHKQPVDLIFLDIKMPDISGIEFLNSLSKKPLVIFTTAYSDHAVTSFELDAVDYLLKPFSLPRFLKGCNKAHELFKSRNSTEAPGYIFVKTGFEQLRILFNDILFIEASGNYVSFVLEGKRILSRATFSETLEYLPADRFVRVHRSFMVNITKVEKIERHQITIKENKIPVSEAFSSNMSSVFWNKRR</sequence>
<dbReference type="InterPro" id="IPR011006">
    <property type="entry name" value="CheY-like_superfamily"/>
</dbReference>
<organism evidence="4 5">
    <name type="scientific">Arcticibacter pallidicorallinus</name>
    <dbReference type="NCBI Taxonomy" id="1259464"/>
    <lineage>
        <taxon>Bacteria</taxon>
        <taxon>Pseudomonadati</taxon>
        <taxon>Bacteroidota</taxon>
        <taxon>Sphingobacteriia</taxon>
        <taxon>Sphingobacteriales</taxon>
        <taxon>Sphingobacteriaceae</taxon>
        <taxon>Arcticibacter</taxon>
    </lineage>
</organism>
<evidence type="ECO:0000259" key="2">
    <source>
        <dbReference type="PROSITE" id="PS50110"/>
    </source>
</evidence>
<dbReference type="GO" id="GO:0003677">
    <property type="term" value="F:DNA binding"/>
    <property type="evidence" value="ECO:0007669"/>
    <property type="project" value="InterPro"/>
</dbReference>
<dbReference type="PANTHER" id="PTHR37299">
    <property type="entry name" value="TRANSCRIPTIONAL REGULATOR-RELATED"/>
    <property type="match status" value="1"/>
</dbReference>
<gene>
    <name evidence="4" type="ORF">B0I27_10519</name>
</gene>
<evidence type="ECO:0000256" key="1">
    <source>
        <dbReference type="PROSITE-ProRule" id="PRU00169"/>
    </source>
</evidence>
<dbReference type="InterPro" id="IPR007492">
    <property type="entry name" value="LytTR_DNA-bd_dom"/>
</dbReference>
<protein>
    <submittedName>
        <fullName evidence="4">LytTR family two component transcriptional regulator</fullName>
    </submittedName>
</protein>
<dbReference type="EMBL" id="PVTH01000005">
    <property type="protein sequence ID" value="PRY52553.1"/>
    <property type="molecule type" value="Genomic_DNA"/>
</dbReference>
<feature type="modified residue" description="4-aspartylphosphate" evidence="1">
    <location>
        <position position="53"/>
    </location>
</feature>
<evidence type="ECO:0000259" key="3">
    <source>
        <dbReference type="PROSITE" id="PS50930"/>
    </source>
</evidence>
<dbReference type="Gene3D" id="2.40.50.1020">
    <property type="entry name" value="LytTr DNA-binding domain"/>
    <property type="match status" value="1"/>
</dbReference>
<dbReference type="AlphaFoldDB" id="A0A2T0U3S2"/>
<dbReference type="Pfam" id="PF04397">
    <property type="entry name" value="LytTR"/>
    <property type="match status" value="1"/>
</dbReference>
<dbReference type="InterPro" id="IPR046947">
    <property type="entry name" value="LytR-like"/>
</dbReference>
<dbReference type="Pfam" id="PF00072">
    <property type="entry name" value="Response_reg"/>
    <property type="match status" value="1"/>
</dbReference>
<keyword evidence="5" id="KW-1185">Reference proteome</keyword>
<feature type="domain" description="HTH LytTR-type" evidence="3">
    <location>
        <begin position="128"/>
        <end position="200"/>
    </location>
</feature>
<dbReference type="SMART" id="SM00850">
    <property type="entry name" value="LytTR"/>
    <property type="match status" value="1"/>
</dbReference>